<evidence type="ECO:0000313" key="3">
    <source>
        <dbReference type="Proteomes" id="UP000503349"/>
    </source>
</evidence>
<accession>A0A6G1Q4S4</accession>
<dbReference type="EMBL" id="CM015724">
    <property type="protein sequence ID" value="KAF3697621.1"/>
    <property type="molecule type" value="Genomic_DNA"/>
</dbReference>
<dbReference type="AlphaFoldDB" id="A0A6G1Q4S4"/>
<feature type="transmembrane region" description="Helical" evidence="1">
    <location>
        <begin position="21"/>
        <end position="39"/>
    </location>
</feature>
<keyword evidence="1" id="KW-1133">Transmembrane helix</keyword>
<proteinExistence type="predicted"/>
<reference evidence="2 3" key="1">
    <citation type="submission" date="2019-02" db="EMBL/GenBank/DDBJ databases">
        <title>Opniocepnalus argus genome.</title>
        <authorList>
            <person name="Zhou C."/>
            <person name="Xiao S."/>
        </authorList>
    </citation>
    <scope>NUCLEOTIDE SEQUENCE [LARGE SCALE GENOMIC DNA]</scope>
    <source>
        <strain evidence="2">OARG1902GOOAL</strain>
        <tissue evidence="2">Muscle</tissue>
    </source>
</reference>
<evidence type="ECO:0000313" key="2">
    <source>
        <dbReference type="EMBL" id="KAF3697621.1"/>
    </source>
</evidence>
<protein>
    <submittedName>
        <fullName evidence="2">Uncharacterized protein</fullName>
    </submittedName>
</protein>
<organism evidence="2 3">
    <name type="scientific">Channa argus</name>
    <name type="common">Northern snakehead</name>
    <name type="synonym">Ophicephalus argus</name>
    <dbReference type="NCBI Taxonomy" id="215402"/>
    <lineage>
        <taxon>Eukaryota</taxon>
        <taxon>Metazoa</taxon>
        <taxon>Chordata</taxon>
        <taxon>Craniata</taxon>
        <taxon>Vertebrata</taxon>
        <taxon>Euteleostomi</taxon>
        <taxon>Actinopterygii</taxon>
        <taxon>Neopterygii</taxon>
        <taxon>Teleostei</taxon>
        <taxon>Neoteleostei</taxon>
        <taxon>Acanthomorphata</taxon>
        <taxon>Anabantaria</taxon>
        <taxon>Anabantiformes</taxon>
        <taxon>Channoidei</taxon>
        <taxon>Channidae</taxon>
        <taxon>Channa</taxon>
    </lineage>
</organism>
<evidence type="ECO:0000256" key="1">
    <source>
        <dbReference type="SAM" id="Phobius"/>
    </source>
</evidence>
<sequence length="152" mass="17674">MAAAAALTRDRRVTSVRAKKGLFFVFTLVVVVCPANSLIDKDKLDELRLDLQKLKLTLEKRKVEHFLDSEFTSKIMDDALSLIDHLTRLTRETMPEFTPLLELMEDLKPFMESTKAYVQKEIERDAAEIHSYEEKMQTLERKITHLGKYDDL</sequence>
<keyword evidence="3" id="KW-1185">Reference proteome</keyword>
<gene>
    <name evidence="2" type="ORF">EXN66_Car013301</name>
</gene>
<reference evidence="3" key="2">
    <citation type="submission" date="2019-02" db="EMBL/GenBank/DDBJ databases">
        <title>Opniocepnalus argus Var Kimnra genome.</title>
        <authorList>
            <person name="Zhou C."/>
            <person name="Xiao S."/>
        </authorList>
    </citation>
    <scope>NUCLEOTIDE SEQUENCE [LARGE SCALE GENOMIC DNA]</scope>
</reference>
<keyword evidence="1" id="KW-0472">Membrane</keyword>
<name>A0A6G1Q4S4_CHAAH</name>
<dbReference type="Proteomes" id="UP000503349">
    <property type="component" value="Chromosome 13"/>
</dbReference>
<keyword evidence="1" id="KW-0812">Transmembrane</keyword>